<dbReference type="GO" id="GO:0000310">
    <property type="term" value="F:xanthine phosphoribosyltransferase activity"/>
    <property type="evidence" value="ECO:0007669"/>
    <property type="project" value="UniProtKB-UniRule"/>
</dbReference>
<evidence type="ECO:0000256" key="1">
    <source>
        <dbReference type="ARBA" id="ARBA00022490"/>
    </source>
</evidence>
<comment type="catalytic activity">
    <reaction evidence="5">
        <text>XMP + diphosphate = xanthine + 5-phospho-alpha-D-ribose 1-diphosphate</text>
        <dbReference type="Rhea" id="RHEA:10800"/>
        <dbReference type="ChEBI" id="CHEBI:17712"/>
        <dbReference type="ChEBI" id="CHEBI:33019"/>
        <dbReference type="ChEBI" id="CHEBI:57464"/>
        <dbReference type="ChEBI" id="CHEBI:58017"/>
        <dbReference type="EC" id="2.4.2.22"/>
    </reaction>
</comment>
<dbReference type="HAMAP" id="MF_01184">
    <property type="entry name" value="XPRTase"/>
    <property type="match status" value="1"/>
</dbReference>
<feature type="binding site" evidence="5">
    <location>
        <position position="36"/>
    </location>
    <ligand>
        <name>xanthine</name>
        <dbReference type="ChEBI" id="CHEBI:17712"/>
    </ligand>
</feature>
<dbReference type="GO" id="GO:0046110">
    <property type="term" value="P:xanthine metabolic process"/>
    <property type="evidence" value="ECO:0007669"/>
    <property type="project" value="UniProtKB-UniRule"/>
</dbReference>
<dbReference type="HOGENOM" id="CLU_099015_0_0_9"/>
<dbReference type="AlphaFoldDB" id="F0I7N0"/>
<feature type="binding site" evidence="5">
    <location>
        <position position="165"/>
    </location>
    <ligand>
        <name>xanthine</name>
        <dbReference type="ChEBI" id="CHEBI:17712"/>
    </ligand>
</feature>
<dbReference type="GO" id="GO:0006166">
    <property type="term" value="P:purine ribonucleoside salvage"/>
    <property type="evidence" value="ECO:0007669"/>
    <property type="project" value="UniProtKB-KW"/>
</dbReference>
<dbReference type="UniPathway" id="UPA00602">
    <property type="reaction ID" value="UER00658"/>
</dbReference>
<reference evidence="8 9" key="1">
    <citation type="submission" date="2011-02" db="EMBL/GenBank/DDBJ databases">
        <authorList>
            <person name="Muzny D."/>
            <person name="Qin X."/>
            <person name="Deng J."/>
            <person name="Jiang H."/>
            <person name="Liu Y."/>
            <person name="Qu J."/>
            <person name="Song X.-Z."/>
            <person name="Zhang L."/>
            <person name="Thornton R."/>
            <person name="Coyle M."/>
            <person name="Francisco L."/>
            <person name="Jackson L."/>
            <person name="Javaid M."/>
            <person name="Korchina V."/>
            <person name="Kovar C."/>
            <person name="Mata R."/>
            <person name="Mathew T."/>
            <person name="Ngo R."/>
            <person name="Nguyen L."/>
            <person name="Nguyen N."/>
            <person name="Okwuonu G."/>
            <person name="Ongeri F."/>
            <person name="Pham C."/>
            <person name="Simmons D."/>
            <person name="Wilczek-Boney K."/>
            <person name="Hale W."/>
            <person name="Jakkamsetti A."/>
            <person name="Pham P."/>
            <person name="Ruth R."/>
            <person name="San Lucas F."/>
            <person name="Warren J."/>
            <person name="Zhang J."/>
            <person name="Zhao Z."/>
            <person name="Zhou C."/>
            <person name="Zhu D."/>
            <person name="Lee S."/>
            <person name="Bess C."/>
            <person name="Blankenburg K."/>
            <person name="Forbes L."/>
            <person name="Fu Q."/>
            <person name="Gubbala S."/>
            <person name="Hirani K."/>
            <person name="Jayaseelan J.C."/>
            <person name="Lara F."/>
            <person name="Munidasa M."/>
            <person name="Palculict T."/>
            <person name="Patil S."/>
            <person name="Pu L.-L."/>
            <person name="Saada N."/>
            <person name="Tang L."/>
            <person name="Weissenberger G."/>
            <person name="Zhu Y."/>
            <person name="Hemphill L."/>
            <person name="Shang Y."/>
            <person name="Youmans B."/>
            <person name="Ayvaz T."/>
            <person name="Ross M."/>
            <person name="Santibanez J."/>
            <person name="Aqrawi P."/>
            <person name="Gross S."/>
            <person name="Joshi V."/>
            <person name="Fowler G."/>
            <person name="Nazareth L."/>
            <person name="Reid J."/>
            <person name="Worley K."/>
            <person name="Petrosino J."/>
            <person name="Highlander S."/>
            <person name="Gibbs R."/>
        </authorList>
    </citation>
    <scope>NUCLEOTIDE SEQUENCE [LARGE SCALE GENOMIC DNA]</scope>
    <source>
        <strain evidence="8 9">SK115</strain>
    </source>
</reference>
<evidence type="ECO:0000256" key="5">
    <source>
        <dbReference type="HAMAP-Rule" id="MF_01184"/>
    </source>
</evidence>
<comment type="caution">
    <text evidence="8">The sequence shown here is derived from an EMBL/GenBank/DDBJ whole genome shotgun (WGS) entry which is preliminary data.</text>
</comment>
<keyword evidence="1 5" id="KW-0963">Cytoplasm</keyword>
<feature type="binding site" evidence="5">
    <location>
        <begin position="137"/>
        <end position="141"/>
    </location>
    <ligand>
        <name>5-phospho-alpha-D-ribose 1-diphosphate</name>
        <dbReference type="ChEBI" id="CHEBI:58017"/>
    </ligand>
</feature>
<dbReference type="Pfam" id="PF00156">
    <property type="entry name" value="Pribosyltran"/>
    <property type="match status" value="1"/>
</dbReference>
<dbReference type="EC" id="2.4.2.22" evidence="5 6"/>
<gene>
    <name evidence="5 8" type="primary">xpt</name>
    <name evidence="8" type="ORF">HMPREF9382_0695</name>
</gene>
<comment type="similarity">
    <text evidence="5">Belongs to the purine/pyrimidine phosphoribosyltransferase family. Xpt subfamily.</text>
</comment>
<dbReference type="GO" id="GO:0005737">
    <property type="term" value="C:cytoplasm"/>
    <property type="evidence" value="ECO:0007669"/>
    <property type="project" value="UniProtKB-SubCell"/>
</dbReference>
<dbReference type="InterPro" id="IPR029057">
    <property type="entry name" value="PRTase-like"/>
</dbReference>
<name>F0I7N0_STRSA</name>
<dbReference type="SUPFAM" id="SSF53271">
    <property type="entry name" value="PRTase-like"/>
    <property type="match status" value="1"/>
</dbReference>
<dbReference type="InterPro" id="IPR050118">
    <property type="entry name" value="Pur/Pyrimidine_PRTase"/>
</dbReference>
<dbReference type="GO" id="GO:0032265">
    <property type="term" value="P:XMP salvage"/>
    <property type="evidence" value="ECO:0007669"/>
    <property type="project" value="UniProtKB-UniRule"/>
</dbReference>
<feature type="binding site" evidence="5">
    <location>
        <position position="29"/>
    </location>
    <ligand>
        <name>xanthine</name>
        <dbReference type="ChEBI" id="CHEBI:17712"/>
    </ligand>
</feature>
<evidence type="ECO:0000259" key="7">
    <source>
        <dbReference type="Pfam" id="PF00156"/>
    </source>
</evidence>
<dbReference type="Gene3D" id="3.40.50.2020">
    <property type="match status" value="1"/>
</dbReference>
<dbReference type="CDD" id="cd06223">
    <property type="entry name" value="PRTases_typeI"/>
    <property type="match status" value="1"/>
</dbReference>
<feature type="domain" description="Phosphoribosyltransferase" evidence="7">
    <location>
        <begin position="46"/>
        <end position="158"/>
    </location>
</feature>
<comment type="subcellular location">
    <subcellularLocation>
        <location evidence="5">Cytoplasm</location>
    </subcellularLocation>
</comment>
<comment type="pathway">
    <text evidence="5">Purine metabolism; XMP biosynthesis via salvage pathway; XMP from xanthine: step 1/1.</text>
</comment>
<proteinExistence type="inferred from homology"/>
<comment type="function">
    <text evidence="5">Converts the preformed base xanthine, a product of nucleic acid breakdown, to xanthosine 5'-monophosphate (XMP), so it can be reused for RNA or DNA synthesis.</text>
</comment>
<evidence type="ECO:0000256" key="6">
    <source>
        <dbReference type="NCBIfam" id="TIGR01744"/>
    </source>
</evidence>
<protein>
    <recommendedName>
        <fullName evidence="5 6">Xanthine phosphoribosyltransferase</fullName>
        <shortName evidence="5">XPRTase</shortName>
        <ecNumber evidence="5 6">2.4.2.22</ecNumber>
    </recommendedName>
</protein>
<keyword evidence="2 5" id="KW-0328">Glycosyltransferase</keyword>
<sequence>MDFGKEGGRMKKLEERILRDGQVLGENILKVDSFLTHQVDFSLMKEIGQVFAEAVKDAGITKVVTIEASGIAPAVYVAEALGLPMIFAKKAKNITMTEGILTAEVYSFTKQVTSTVSIAGKFLNSDDKVLIIDDFLANGQAAKGLITIIEQAGAQIEAVGIVIEKSFQGGRQLLETAGYRVLSLARIAGFDKGQIVFTEADI</sequence>
<dbReference type="NCBIfam" id="TIGR01744">
    <property type="entry name" value="XPRTase"/>
    <property type="match status" value="1"/>
</dbReference>
<dbReference type="InterPro" id="IPR000836">
    <property type="entry name" value="PRTase_dom"/>
</dbReference>
<accession>F0I7N0</accession>
<dbReference type="NCBIfam" id="NF006671">
    <property type="entry name" value="PRK09219.1"/>
    <property type="match status" value="1"/>
</dbReference>
<evidence type="ECO:0000313" key="8">
    <source>
        <dbReference type="EMBL" id="EGD31741.1"/>
    </source>
</evidence>
<evidence type="ECO:0000313" key="9">
    <source>
        <dbReference type="Proteomes" id="UP000003351"/>
    </source>
</evidence>
<dbReference type="Proteomes" id="UP000003351">
    <property type="component" value="Unassembled WGS sequence"/>
</dbReference>
<comment type="subunit">
    <text evidence="5">Homodimer.</text>
</comment>
<organism evidence="8 9">
    <name type="scientific">Streptococcus sanguinis SK115</name>
    <dbReference type="NCBI Taxonomy" id="888810"/>
    <lineage>
        <taxon>Bacteria</taxon>
        <taxon>Bacillati</taxon>
        <taxon>Bacillota</taxon>
        <taxon>Bacilli</taxon>
        <taxon>Lactobacillales</taxon>
        <taxon>Streptococcaceae</taxon>
        <taxon>Streptococcus</taxon>
    </lineage>
</organism>
<keyword evidence="4 5" id="KW-0660">Purine salvage</keyword>
<evidence type="ECO:0000256" key="2">
    <source>
        <dbReference type="ARBA" id="ARBA00022676"/>
    </source>
</evidence>
<dbReference type="EMBL" id="AEXW01000005">
    <property type="protein sequence ID" value="EGD31741.1"/>
    <property type="molecule type" value="Genomic_DNA"/>
</dbReference>
<keyword evidence="3 5" id="KW-0808">Transferase</keyword>
<evidence type="ECO:0000256" key="4">
    <source>
        <dbReference type="ARBA" id="ARBA00022726"/>
    </source>
</evidence>
<dbReference type="PATRIC" id="fig|888810.3.peg.676"/>
<dbReference type="PANTHER" id="PTHR43864:SF1">
    <property type="entry name" value="XANTHINE PHOSPHORIBOSYLTRANSFERASE"/>
    <property type="match status" value="1"/>
</dbReference>
<evidence type="ECO:0000256" key="3">
    <source>
        <dbReference type="ARBA" id="ARBA00022679"/>
    </source>
</evidence>
<dbReference type="PANTHER" id="PTHR43864">
    <property type="entry name" value="HYPOXANTHINE/GUANINE PHOSPHORIBOSYLTRANSFERASE"/>
    <property type="match status" value="1"/>
</dbReference>
<dbReference type="InterPro" id="IPR010079">
    <property type="entry name" value="Xanthine_PRibTrfase"/>
</dbReference>